<evidence type="ECO:0000256" key="3">
    <source>
        <dbReference type="ARBA" id="ARBA00022837"/>
    </source>
</evidence>
<dbReference type="SUPFAM" id="SSF141072">
    <property type="entry name" value="CalX-like"/>
    <property type="match status" value="2"/>
</dbReference>
<dbReference type="AlphaFoldDB" id="A0AA35WSJ6"/>
<accession>A0AA35WSJ6</accession>
<feature type="non-terminal residue" evidence="6">
    <location>
        <position position="222"/>
    </location>
</feature>
<dbReference type="GO" id="GO:0007154">
    <property type="term" value="P:cell communication"/>
    <property type="evidence" value="ECO:0007669"/>
    <property type="project" value="InterPro"/>
</dbReference>
<dbReference type="SMART" id="SM00237">
    <property type="entry name" value="Calx_beta"/>
    <property type="match status" value="2"/>
</dbReference>
<keyword evidence="1" id="KW-0732">Signal</keyword>
<organism evidence="6 7">
    <name type="scientific">Geodia barretti</name>
    <name type="common">Barrett's horny sponge</name>
    <dbReference type="NCBI Taxonomy" id="519541"/>
    <lineage>
        <taxon>Eukaryota</taxon>
        <taxon>Metazoa</taxon>
        <taxon>Porifera</taxon>
        <taxon>Demospongiae</taxon>
        <taxon>Heteroscleromorpha</taxon>
        <taxon>Tetractinellida</taxon>
        <taxon>Astrophorina</taxon>
        <taxon>Geodiidae</taxon>
        <taxon>Geodia</taxon>
    </lineage>
</organism>
<evidence type="ECO:0000313" key="7">
    <source>
        <dbReference type="Proteomes" id="UP001174909"/>
    </source>
</evidence>
<keyword evidence="2" id="KW-0677">Repeat</keyword>
<keyword evidence="4" id="KW-0813">Transport</keyword>
<feature type="non-terminal residue" evidence="6">
    <location>
        <position position="1"/>
    </location>
</feature>
<keyword evidence="7" id="KW-1185">Reference proteome</keyword>
<dbReference type="InterPro" id="IPR051171">
    <property type="entry name" value="CaCA"/>
</dbReference>
<dbReference type="EMBL" id="CASHTH010002104">
    <property type="protein sequence ID" value="CAI8024897.1"/>
    <property type="molecule type" value="Genomic_DNA"/>
</dbReference>
<feature type="domain" description="Calx-beta" evidence="5">
    <location>
        <begin position="1"/>
        <end position="79"/>
    </location>
</feature>
<dbReference type="Pfam" id="PF03160">
    <property type="entry name" value="Calx-beta"/>
    <property type="match status" value="2"/>
</dbReference>
<feature type="domain" description="Calx-beta" evidence="5">
    <location>
        <begin position="95"/>
        <end position="199"/>
    </location>
</feature>
<evidence type="ECO:0000256" key="1">
    <source>
        <dbReference type="ARBA" id="ARBA00022729"/>
    </source>
</evidence>
<dbReference type="Gene3D" id="2.60.40.2030">
    <property type="match status" value="2"/>
</dbReference>
<reference evidence="6" key="1">
    <citation type="submission" date="2023-03" db="EMBL/GenBank/DDBJ databases">
        <authorList>
            <person name="Steffen K."/>
            <person name="Cardenas P."/>
        </authorList>
    </citation>
    <scope>NUCLEOTIDE SEQUENCE</scope>
</reference>
<keyword evidence="4" id="KW-0406">Ion transport</keyword>
<evidence type="ECO:0000259" key="5">
    <source>
        <dbReference type="SMART" id="SM00237"/>
    </source>
</evidence>
<evidence type="ECO:0000313" key="6">
    <source>
        <dbReference type="EMBL" id="CAI8024897.1"/>
    </source>
</evidence>
<dbReference type="Proteomes" id="UP001174909">
    <property type="component" value="Unassembled WGS sequence"/>
</dbReference>
<comment type="caution">
    <text evidence="6">The sequence shown here is derived from an EMBL/GenBank/DDBJ whole genome shotgun (WGS) entry which is preliminary data.</text>
</comment>
<dbReference type="InterPro" id="IPR038081">
    <property type="entry name" value="CalX-like_sf"/>
</dbReference>
<dbReference type="GO" id="GO:0030001">
    <property type="term" value="P:metal ion transport"/>
    <property type="evidence" value="ECO:0007669"/>
    <property type="project" value="TreeGrafter"/>
</dbReference>
<protein>
    <recommendedName>
        <fullName evidence="5">Calx-beta domain-containing protein</fullName>
    </recommendedName>
</protein>
<evidence type="ECO:0000256" key="2">
    <source>
        <dbReference type="ARBA" id="ARBA00022737"/>
    </source>
</evidence>
<dbReference type="PANTHER" id="PTHR11878:SF65">
    <property type="entry name" value="NA_CA-EXCHANGE PROTEIN, ISOFORM G"/>
    <property type="match status" value="1"/>
</dbReference>
<sequence length="222" mass="23032">DEGSGAVSVCAEIVDGQLGVSASVALSTTSESASDSVDYEPLVGETLSFGPGDRESCATIVIIDDDVTEPMESFVVFFEPLSLFVTIDNGGDTFLQVTITDDDKIVVSLTQGDPVTDESMGRVMVCAVIVRGELDGTTATLALSTLDGSAINTEDYVAVDSEPLLLGPVAVAGDSVCGTVPLIDDEISEPMESFSVTLESESNNTSVEGTSRARVTILDDDS</sequence>
<name>A0AA35WSJ6_GEOBA</name>
<dbReference type="PANTHER" id="PTHR11878">
    <property type="entry name" value="SODIUM/CALCIUM EXCHANGER"/>
    <property type="match status" value="1"/>
</dbReference>
<proteinExistence type="predicted"/>
<dbReference type="InterPro" id="IPR003644">
    <property type="entry name" value="Calx_beta"/>
</dbReference>
<gene>
    <name evidence="6" type="ORF">GBAR_LOCUS14418</name>
</gene>
<keyword evidence="3" id="KW-0106">Calcium</keyword>
<evidence type="ECO:0000256" key="4">
    <source>
        <dbReference type="ARBA" id="ARBA00023065"/>
    </source>
</evidence>
<dbReference type="GO" id="GO:0016020">
    <property type="term" value="C:membrane"/>
    <property type="evidence" value="ECO:0007669"/>
    <property type="project" value="InterPro"/>
</dbReference>